<dbReference type="EMBL" id="WHVB01000019">
    <property type="protein sequence ID" value="KAF8473076.1"/>
    <property type="molecule type" value="Genomic_DNA"/>
</dbReference>
<dbReference type="AlphaFoldDB" id="A0A9P5JZY4"/>
<dbReference type="Proteomes" id="UP000759537">
    <property type="component" value="Unassembled WGS sequence"/>
</dbReference>
<comment type="caution">
    <text evidence="2">The sequence shown here is derived from an EMBL/GenBank/DDBJ whole genome shotgun (WGS) entry which is preliminary data.</text>
</comment>
<feature type="transmembrane region" description="Helical" evidence="1">
    <location>
        <begin position="406"/>
        <end position="425"/>
    </location>
</feature>
<sequence>MSGSEVKHDVALAMDNCPFWAYVYQWMSDSAGMTPSDGDKVKNPDEKIGVRIQLSYTREGCIDITTINGSTVIRYRQKEQIPTAQGRRRFRDSSTLTLKAPRRLLERWDAIPEAVKSHPIIYIPGCHESGSQRSAQSAYFSVPHIAGSCNMAFVLFGDVQSSIWRMHERKLEVVYQQWVTFQVHSPAHPSYCVFRDERHRQSRRICADSVYARLSCHFLEPGKLNDMVFTGGIAKLWHTINGLYLWEFFTTLDYEWRVIRGHLPYRWTIWIYSITRVAALVGVVLCLVSMDVATPVHCQIIFYMSATAASLLIVFRINKVIVTLAITVWGISAAFHVQSAARLRSIRVPGQSVCEPVKTESSVLSFIPTIISDIVLLLIMFIGLLVLRRHGGGTIGLSRLLWKQGVVWLALAVATEIPPLVLIVLNLNNQYNILFETPCLVTMIIAATRMHRSLVDFAWSSNMARERAQVSSLVFSKTKQTDTAPTMRHRIEIAVDTAFEHHPTAQIVDDNSSDIRTAVSGVREMFFMLPRK</sequence>
<protein>
    <submittedName>
        <fullName evidence="2">Uncharacterized protein</fullName>
    </submittedName>
</protein>
<evidence type="ECO:0000256" key="1">
    <source>
        <dbReference type="SAM" id="Phobius"/>
    </source>
</evidence>
<gene>
    <name evidence="2" type="ORF">DFH94DRAFT_684515</name>
</gene>
<evidence type="ECO:0000313" key="2">
    <source>
        <dbReference type="EMBL" id="KAF8473076.1"/>
    </source>
</evidence>
<evidence type="ECO:0000313" key="3">
    <source>
        <dbReference type="Proteomes" id="UP000759537"/>
    </source>
</evidence>
<keyword evidence="3" id="KW-1185">Reference proteome</keyword>
<keyword evidence="1" id="KW-1133">Transmembrane helix</keyword>
<proteinExistence type="predicted"/>
<feature type="transmembrane region" description="Helical" evidence="1">
    <location>
        <begin position="363"/>
        <end position="386"/>
    </location>
</feature>
<dbReference type="OrthoDB" id="3197626at2759"/>
<reference evidence="2" key="2">
    <citation type="journal article" date="2020" name="Nat. Commun.">
        <title>Large-scale genome sequencing of mycorrhizal fungi provides insights into the early evolution of symbiotic traits.</title>
        <authorList>
            <person name="Miyauchi S."/>
            <person name="Kiss E."/>
            <person name="Kuo A."/>
            <person name="Drula E."/>
            <person name="Kohler A."/>
            <person name="Sanchez-Garcia M."/>
            <person name="Morin E."/>
            <person name="Andreopoulos B."/>
            <person name="Barry K.W."/>
            <person name="Bonito G."/>
            <person name="Buee M."/>
            <person name="Carver A."/>
            <person name="Chen C."/>
            <person name="Cichocki N."/>
            <person name="Clum A."/>
            <person name="Culley D."/>
            <person name="Crous P.W."/>
            <person name="Fauchery L."/>
            <person name="Girlanda M."/>
            <person name="Hayes R.D."/>
            <person name="Keri Z."/>
            <person name="LaButti K."/>
            <person name="Lipzen A."/>
            <person name="Lombard V."/>
            <person name="Magnuson J."/>
            <person name="Maillard F."/>
            <person name="Murat C."/>
            <person name="Nolan M."/>
            <person name="Ohm R.A."/>
            <person name="Pangilinan J."/>
            <person name="Pereira M.F."/>
            <person name="Perotto S."/>
            <person name="Peter M."/>
            <person name="Pfister S."/>
            <person name="Riley R."/>
            <person name="Sitrit Y."/>
            <person name="Stielow J.B."/>
            <person name="Szollosi G."/>
            <person name="Zifcakova L."/>
            <person name="Stursova M."/>
            <person name="Spatafora J.W."/>
            <person name="Tedersoo L."/>
            <person name="Vaario L.M."/>
            <person name="Yamada A."/>
            <person name="Yan M."/>
            <person name="Wang P."/>
            <person name="Xu J."/>
            <person name="Bruns T."/>
            <person name="Baldrian P."/>
            <person name="Vilgalys R."/>
            <person name="Dunand C."/>
            <person name="Henrissat B."/>
            <person name="Grigoriev I.V."/>
            <person name="Hibbett D."/>
            <person name="Nagy L.G."/>
            <person name="Martin F.M."/>
        </authorList>
    </citation>
    <scope>NUCLEOTIDE SEQUENCE</scope>
    <source>
        <strain evidence="2">Prilba</strain>
    </source>
</reference>
<feature type="transmembrane region" description="Helical" evidence="1">
    <location>
        <begin position="296"/>
        <end position="315"/>
    </location>
</feature>
<feature type="transmembrane region" description="Helical" evidence="1">
    <location>
        <begin position="269"/>
        <end position="290"/>
    </location>
</feature>
<reference evidence="2" key="1">
    <citation type="submission" date="2019-10" db="EMBL/GenBank/DDBJ databases">
        <authorList>
            <consortium name="DOE Joint Genome Institute"/>
            <person name="Kuo A."/>
            <person name="Miyauchi S."/>
            <person name="Kiss E."/>
            <person name="Drula E."/>
            <person name="Kohler A."/>
            <person name="Sanchez-Garcia M."/>
            <person name="Andreopoulos B."/>
            <person name="Barry K.W."/>
            <person name="Bonito G."/>
            <person name="Buee M."/>
            <person name="Carver A."/>
            <person name="Chen C."/>
            <person name="Cichocki N."/>
            <person name="Clum A."/>
            <person name="Culley D."/>
            <person name="Crous P.W."/>
            <person name="Fauchery L."/>
            <person name="Girlanda M."/>
            <person name="Hayes R."/>
            <person name="Keri Z."/>
            <person name="LaButti K."/>
            <person name="Lipzen A."/>
            <person name="Lombard V."/>
            <person name="Magnuson J."/>
            <person name="Maillard F."/>
            <person name="Morin E."/>
            <person name="Murat C."/>
            <person name="Nolan M."/>
            <person name="Ohm R."/>
            <person name="Pangilinan J."/>
            <person name="Pereira M."/>
            <person name="Perotto S."/>
            <person name="Peter M."/>
            <person name="Riley R."/>
            <person name="Sitrit Y."/>
            <person name="Stielow B."/>
            <person name="Szollosi G."/>
            <person name="Zifcakova L."/>
            <person name="Stursova M."/>
            <person name="Spatafora J.W."/>
            <person name="Tedersoo L."/>
            <person name="Vaario L.-M."/>
            <person name="Yamada A."/>
            <person name="Yan M."/>
            <person name="Wang P."/>
            <person name="Xu J."/>
            <person name="Bruns T."/>
            <person name="Baldrian P."/>
            <person name="Vilgalys R."/>
            <person name="Henrissat B."/>
            <person name="Grigoriev I.V."/>
            <person name="Hibbett D."/>
            <person name="Nagy L.G."/>
            <person name="Martin F.M."/>
        </authorList>
    </citation>
    <scope>NUCLEOTIDE SEQUENCE</scope>
    <source>
        <strain evidence="2">Prilba</strain>
    </source>
</reference>
<keyword evidence="1" id="KW-0812">Transmembrane</keyword>
<name>A0A9P5JZY4_9AGAM</name>
<accession>A0A9P5JZY4</accession>
<organism evidence="2 3">
    <name type="scientific">Russula ochroleuca</name>
    <dbReference type="NCBI Taxonomy" id="152965"/>
    <lineage>
        <taxon>Eukaryota</taxon>
        <taxon>Fungi</taxon>
        <taxon>Dikarya</taxon>
        <taxon>Basidiomycota</taxon>
        <taxon>Agaricomycotina</taxon>
        <taxon>Agaricomycetes</taxon>
        <taxon>Russulales</taxon>
        <taxon>Russulaceae</taxon>
        <taxon>Russula</taxon>
    </lineage>
</organism>
<keyword evidence="1" id="KW-0472">Membrane</keyword>
<feature type="transmembrane region" description="Helical" evidence="1">
    <location>
        <begin position="322"/>
        <end position="343"/>
    </location>
</feature>